<dbReference type="AlphaFoldDB" id="A0A830HMD0"/>
<dbReference type="Gene3D" id="3.30.930.10">
    <property type="entry name" value="Bira Bifunctional Protein, Domain 2"/>
    <property type="match status" value="1"/>
</dbReference>
<evidence type="ECO:0000259" key="9">
    <source>
        <dbReference type="PROSITE" id="PS51733"/>
    </source>
</evidence>
<dbReference type="PANTHER" id="PTHR10993:SF15">
    <property type="entry name" value="OCTANOYLTRANSFERASE LIP2, MITOCHONDRIAL"/>
    <property type="match status" value="1"/>
</dbReference>
<evidence type="ECO:0000313" key="11">
    <source>
        <dbReference type="Proteomes" id="UP000660262"/>
    </source>
</evidence>
<keyword evidence="5" id="KW-0012">Acyltransferase</keyword>
<dbReference type="InterPro" id="IPR045864">
    <property type="entry name" value="aa-tRNA-synth_II/BPL/LPL"/>
</dbReference>
<comment type="similarity">
    <text evidence="2">Belongs to the LipB family.</text>
</comment>
<dbReference type="SUPFAM" id="SSF55681">
    <property type="entry name" value="Class II aaRS and biotin synthetases"/>
    <property type="match status" value="1"/>
</dbReference>
<sequence>MPAPCRMALLRLTGHVPYSVGLAQMESAAAVVKATPSLAGCLLLLEHLPVISVGRRLRPKGGGDDSLPPDVVLSPEEIAKQFDAEIHVSPRGGKVTCHMPGQVVAYPIVNLRALPGKSSATLGVREYVHALEDAVSQSCASFDAPFDRVKPGREPGREGAWVEGTQRKIASVGVRVSAGIATHGVALNVSNDLRLFDAVVPCGLEGVTMTSMWNENGGSGPTFDDVASKLACAIADNIGAQPVWLDAAAELDASMLENV</sequence>
<feature type="active site" description="Acyl-thioester intermediate" evidence="6">
    <location>
        <position position="202"/>
    </location>
</feature>
<evidence type="ECO:0000256" key="5">
    <source>
        <dbReference type="ARBA" id="ARBA00023315"/>
    </source>
</evidence>
<organism evidence="10 11">
    <name type="scientific">Pycnococcus provasolii</name>
    <dbReference type="NCBI Taxonomy" id="41880"/>
    <lineage>
        <taxon>Eukaryota</taxon>
        <taxon>Viridiplantae</taxon>
        <taxon>Chlorophyta</taxon>
        <taxon>Pseudoscourfieldiophyceae</taxon>
        <taxon>Pseudoscourfieldiales</taxon>
        <taxon>Pycnococcaceae</taxon>
        <taxon>Pycnococcus</taxon>
    </lineage>
</organism>
<dbReference type="InterPro" id="IPR020605">
    <property type="entry name" value="Octanoyltransferase_CS"/>
</dbReference>
<evidence type="ECO:0000256" key="3">
    <source>
        <dbReference type="ARBA" id="ARBA00012334"/>
    </source>
</evidence>
<accession>A0A830HMD0</accession>
<dbReference type="Proteomes" id="UP000660262">
    <property type="component" value="Unassembled WGS sequence"/>
</dbReference>
<name>A0A830HMD0_9CHLO</name>
<feature type="site" description="Lowers pKa of active site Cys" evidence="8">
    <location>
        <position position="168"/>
    </location>
</feature>
<feature type="binding site" evidence="7">
    <location>
        <begin position="91"/>
        <end position="98"/>
    </location>
    <ligand>
        <name>substrate</name>
    </ligand>
</feature>
<dbReference type="PROSITE" id="PS01313">
    <property type="entry name" value="LIPB"/>
    <property type="match status" value="1"/>
</dbReference>
<gene>
    <name evidence="10" type="ORF">PPROV_000569400</name>
</gene>
<reference evidence="10" key="1">
    <citation type="submission" date="2020-10" db="EMBL/GenBank/DDBJ databases">
        <title>Unveiling of a novel bifunctional photoreceptor, Dualchrome1, isolated from a cosmopolitan green alga.</title>
        <authorList>
            <person name="Suzuki S."/>
            <person name="Kawachi M."/>
        </authorList>
    </citation>
    <scope>NUCLEOTIDE SEQUENCE</scope>
    <source>
        <strain evidence="10">NIES 2893</strain>
    </source>
</reference>
<dbReference type="InterPro" id="IPR004143">
    <property type="entry name" value="BPL_LPL_catalytic"/>
</dbReference>
<dbReference type="PANTHER" id="PTHR10993">
    <property type="entry name" value="OCTANOYLTRANSFERASE"/>
    <property type="match status" value="1"/>
</dbReference>
<dbReference type="GO" id="GO:0033819">
    <property type="term" value="F:lipoyl(octanoyl) transferase activity"/>
    <property type="evidence" value="ECO:0007669"/>
    <property type="project" value="UniProtKB-EC"/>
</dbReference>
<evidence type="ECO:0000256" key="6">
    <source>
        <dbReference type="PIRSR" id="PIRSR016262-1"/>
    </source>
</evidence>
<dbReference type="GO" id="GO:0009249">
    <property type="term" value="P:protein lipoylation"/>
    <property type="evidence" value="ECO:0007669"/>
    <property type="project" value="InterPro"/>
</dbReference>
<comment type="caution">
    <text evidence="10">The sequence shown here is derived from an EMBL/GenBank/DDBJ whole genome shotgun (WGS) entry which is preliminary data.</text>
</comment>
<dbReference type="CDD" id="cd16444">
    <property type="entry name" value="LipB"/>
    <property type="match status" value="1"/>
</dbReference>
<dbReference type="Pfam" id="PF21948">
    <property type="entry name" value="LplA-B_cat"/>
    <property type="match status" value="1"/>
</dbReference>
<evidence type="ECO:0000313" key="10">
    <source>
        <dbReference type="EMBL" id="GHP06950.1"/>
    </source>
</evidence>
<dbReference type="OrthoDB" id="19908at2759"/>
<dbReference type="EMBL" id="BNJQ01000014">
    <property type="protein sequence ID" value="GHP06950.1"/>
    <property type="molecule type" value="Genomic_DNA"/>
</dbReference>
<protein>
    <recommendedName>
        <fullName evidence="3">lipoyl(octanoyl) transferase</fullName>
        <ecNumber evidence="3">2.3.1.181</ecNumber>
    </recommendedName>
</protein>
<evidence type="ECO:0000256" key="7">
    <source>
        <dbReference type="PIRSR" id="PIRSR016262-2"/>
    </source>
</evidence>
<evidence type="ECO:0000256" key="2">
    <source>
        <dbReference type="ARBA" id="ARBA00007907"/>
    </source>
</evidence>
<proteinExistence type="inferred from homology"/>
<evidence type="ECO:0000256" key="8">
    <source>
        <dbReference type="PIRSR" id="PIRSR016262-3"/>
    </source>
</evidence>
<feature type="binding site" evidence="7">
    <location>
        <begin position="184"/>
        <end position="186"/>
    </location>
    <ligand>
        <name>substrate</name>
    </ligand>
</feature>
<dbReference type="PROSITE" id="PS51733">
    <property type="entry name" value="BPL_LPL_CATALYTIC"/>
    <property type="match status" value="1"/>
</dbReference>
<feature type="domain" description="BPL/LPL catalytic" evidence="9">
    <location>
        <begin position="36"/>
        <end position="242"/>
    </location>
</feature>
<comment type="pathway">
    <text evidence="1">Protein modification; protein lipoylation via endogenous pathway; protein N(6)-(lipoyl)lysine from octanoyl-[acyl-carrier-protein]: step 1/2.</text>
</comment>
<dbReference type="NCBIfam" id="TIGR00214">
    <property type="entry name" value="lipB"/>
    <property type="match status" value="1"/>
</dbReference>
<dbReference type="InterPro" id="IPR000544">
    <property type="entry name" value="Octanoyltransferase"/>
</dbReference>
<evidence type="ECO:0000256" key="1">
    <source>
        <dbReference type="ARBA" id="ARBA00004821"/>
    </source>
</evidence>
<keyword evidence="11" id="KW-1185">Reference proteome</keyword>
<dbReference type="UniPathway" id="UPA00538">
    <property type="reaction ID" value="UER00592"/>
</dbReference>
<feature type="binding site" evidence="7">
    <location>
        <begin position="171"/>
        <end position="173"/>
    </location>
    <ligand>
        <name>substrate</name>
    </ligand>
</feature>
<dbReference type="EC" id="2.3.1.181" evidence="3"/>
<evidence type="ECO:0000256" key="4">
    <source>
        <dbReference type="ARBA" id="ARBA00022679"/>
    </source>
</evidence>
<dbReference type="PIRSF" id="PIRSF016262">
    <property type="entry name" value="LPLase"/>
    <property type="match status" value="1"/>
</dbReference>
<keyword evidence="4" id="KW-0808">Transferase</keyword>